<evidence type="ECO:0000256" key="1">
    <source>
        <dbReference type="SAM" id="MobiDB-lite"/>
    </source>
</evidence>
<name>A0A0F9EI36_9ZZZZ</name>
<gene>
    <name evidence="2" type="ORF">LCGC14_2072810</name>
</gene>
<proteinExistence type="predicted"/>
<feature type="region of interest" description="Disordered" evidence="1">
    <location>
        <begin position="1"/>
        <end position="29"/>
    </location>
</feature>
<protein>
    <submittedName>
        <fullName evidence="2">Uncharacterized protein</fullName>
    </submittedName>
</protein>
<comment type="caution">
    <text evidence="2">The sequence shown here is derived from an EMBL/GenBank/DDBJ whole genome shotgun (WGS) entry which is preliminary data.</text>
</comment>
<feature type="non-terminal residue" evidence="2">
    <location>
        <position position="1"/>
    </location>
</feature>
<dbReference type="AlphaFoldDB" id="A0A0F9EI36"/>
<accession>A0A0F9EI36</accession>
<reference evidence="2" key="1">
    <citation type="journal article" date="2015" name="Nature">
        <title>Complex archaea that bridge the gap between prokaryotes and eukaryotes.</title>
        <authorList>
            <person name="Spang A."/>
            <person name="Saw J.H."/>
            <person name="Jorgensen S.L."/>
            <person name="Zaremba-Niedzwiedzka K."/>
            <person name="Martijn J."/>
            <person name="Lind A.E."/>
            <person name="van Eijk R."/>
            <person name="Schleper C."/>
            <person name="Guy L."/>
            <person name="Ettema T.J."/>
        </authorList>
    </citation>
    <scope>NUCLEOTIDE SEQUENCE</scope>
</reference>
<dbReference type="EMBL" id="LAZR01024896">
    <property type="protein sequence ID" value="KKL73649.1"/>
    <property type="molecule type" value="Genomic_DNA"/>
</dbReference>
<sequence length="29" mass="3302">ITDKPQKPLPDWTPTPETVERLQKLGIEA</sequence>
<organism evidence="2">
    <name type="scientific">marine sediment metagenome</name>
    <dbReference type="NCBI Taxonomy" id="412755"/>
    <lineage>
        <taxon>unclassified sequences</taxon>
        <taxon>metagenomes</taxon>
        <taxon>ecological metagenomes</taxon>
    </lineage>
</organism>
<evidence type="ECO:0000313" key="2">
    <source>
        <dbReference type="EMBL" id="KKL73649.1"/>
    </source>
</evidence>